<dbReference type="Proteomes" id="UP000284779">
    <property type="component" value="Unassembled WGS sequence"/>
</dbReference>
<keyword evidence="4 5" id="KW-0472">Membrane</keyword>
<dbReference type="InterPro" id="IPR003339">
    <property type="entry name" value="ABC/ECF_trnsptr_transmembrane"/>
</dbReference>
<evidence type="ECO:0000256" key="1">
    <source>
        <dbReference type="ARBA" id="ARBA00004141"/>
    </source>
</evidence>
<feature type="transmembrane region" description="Helical" evidence="5">
    <location>
        <begin position="236"/>
        <end position="261"/>
    </location>
</feature>
<evidence type="ECO:0000256" key="3">
    <source>
        <dbReference type="ARBA" id="ARBA00022989"/>
    </source>
</evidence>
<keyword evidence="2 5" id="KW-0812">Transmembrane</keyword>
<feature type="transmembrane region" description="Helical" evidence="5">
    <location>
        <begin position="124"/>
        <end position="146"/>
    </location>
</feature>
<feature type="transmembrane region" description="Helical" evidence="5">
    <location>
        <begin position="53"/>
        <end position="74"/>
    </location>
</feature>
<feature type="transmembrane region" description="Helical" evidence="5">
    <location>
        <begin position="270"/>
        <end position="289"/>
    </location>
</feature>
<comment type="subcellular location">
    <subcellularLocation>
        <location evidence="1">Membrane</location>
        <topology evidence="1">Multi-pass membrane protein</topology>
    </subcellularLocation>
</comment>
<dbReference type="EMBL" id="QSFD01000006">
    <property type="protein sequence ID" value="RHA18374.1"/>
    <property type="molecule type" value="Genomic_DNA"/>
</dbReference>
<dbReference type="Proteomes" id="UP000286186">
    <property type="component" value="Unassembled WGS sequence"/>
</dbReference>
<evidence type="ECO:0000313" key="9">
    <source>
        <dbReference type="Proteomes" id="UP000286186"/>
    </source>
</evidence>
<keyword evidence="3 5" id="KW-1133">Transmembrane helix</keyword>
<evidence type="ECO:0000313" key="6">
    <source>
        <dbReference type="EMBL" id="RHA18374.1"/>
    </source>
</evidence>
<dbReference type="EMBL" id="QRHR01000005">
    <property type="protein sequence ID" value="RHF88808.1"/>
    <property type="molecule type" value="Genomic_DNA"/>
</dbReference>
<evidence type="ECO:0000313" key="8">
    <source>
        <dbReference type="Proteomes" id="UP000284779"/>
    </source>
</evidence>
<evidence type="ECO:0000256" key="2">
    <source>
        <dbReference type="ARBA" id="ARBA00022692"/>
    </source>
</evidence>
<dbReference type="CDD" id="cd16914">
    <property type="entry name" value="EcfT"/>
    <property type="match status" value="1"/>
</dbReference>
<comment type="caution">
    <text evidence="7">The sequence shown here is derived from an EMBL/GenBank/DDBJ whole genome shotgun (WGS) entry which is preliminary data.</text>
</comment>
<protein>
    <recommendedName>
        <fullName evidence="10">Energy-coupling factor transporter transmembrane protein EcfT</fullName>
    </recommendedName>
</protein>
<dbReference type="GO" id="GO:0005886">
    <property type="term" value="C:plasma membrane"/>
    <property type="evidence" value="ECO:0007669"/>
    <property type="project" value="UniProtKB-ARBA"/>
</dbReference>
<evidence type="ECO:0000256" key="5">
    <source>
        <dbReference type="SAM" id="Phobius"/>
    </source>
</evidence>
<gene>
    <name evidence="7" type="ORF">DW652_06110</name>
    <name evidence="6" type="ORF">DW944_07570</name>
</gene>
<evidence type="ECO:0000313" key="7">
    <source>
        <dbReference type="EMBL" id="RHF88808.1"/>
    </source>
</evidence>
<name>A0A414R746_9FIRM</name>
<sequence>MNDEFSRFHPLVNIVFYICVLGITMFQMQIGLIIISFIVALIYYIFLKKEWNLKFFCGVIVVFLTSAVINPLFSHRGSTLLFYLFTGNPVTLESIVYGVATAGIICAMIMWFGSFNIIITTDKILAVLGKTMPVMATLLTMILRFIPKMTEHGKDTLEANQALNGVKRQNEGKTIKAKIKKLKDKFKEEAKIFSIITTWSLENSVDTADSMRARGYGTGKRTSYNNYRFTVRDGIILLWSIVLTIATIVALHNEIIITYYYPTIRIKNDVMAYVIFGLLCLTPVLINIWETLRWNRLKSKI</sequence>
<keyword evidence="8" id="KW-1185">Reference proteome</keyword>
<evidence type="ECO:0008006" key="10">
    <source>
        <dbReference type="Google" id="ProtNLM"/>
    </source>
</evidence>
<feature type="transmembrane region" description="Helical" evidence="5">
    <location>
        <begin position="94"/>
        <end position="112"/>
    </location>
</feature>
<reference evidence="8 9" key="1">
    <citation type="submission" date="2018-08" db="EMBL/GenBank/DDBJ databases">
        <title>A genome reference for cultivated species of the human gut microbiota.</title>
        <authorList>
            <person name="Zou Y."/>
            <person name="Xue W."/>
            <person name="Luo G."/>
        </authorList>
    </citation>
    <scope>NUCLEOTIDE SEQUENCE [LARGE SCALE GENOMIC DNA]</scope>
    <source>
        <strain evidence="7 9">AM23-22</strain>
        <strain evidence="6 8">AM44-11BH</strain>
    </source>
</reference>
<proteinExistence type="predicted"/>
<accession>A0A414R746</accession>
<dbReference type="AlphaFoldDB" id="A0A414R746"/>
<evidence type="ECO:0000256" key="4">
    <source>
        <dbReference type="ARBA" id="ARBA00023136"/>
    </source>
</evidence>
<organism evidence="7 9">
    <name type="scientific">Eubacterium ventriosum</name>
    <dbReference type="NCBI Taxonomy" id="39496"/>
    <lineage>
        <taxon>Bacteria</taxon>
        <taxon>Bacillati</taxon>
        <taxon>Bacillota</taxon>
        <taxon>Clostridia</taxon>
        <taxon>Eubacteriales</taxon>
        <taxon>Eubacteriaceae</taxon>
        <taxon>Eubacterium</taxon>
    </lineage>
</organism>
<feature type="transmembrane region" description="Helical" evidence="5">
    <location>
        <begin position="14"/>
        <end position="46"/>
    </location>
</feature>